<organism evidence="13 14">
    <name type="scientific">Seminavis robusta</name>
    <dbReference type="NCBI Taxonomy" id="568900"/>
    <lineage>
        <taxon>Eukaryota</taxon>
        <taxon>Sar</taxon>
        <taxon>Stramenopiles</taxon>
        <taxon>Ochrophyta</taxon>
        <taxon>Bacillariophyta</taxon>
        <taxon>Bacillariophyceae</taxon>
        <taxon>Bacillariophycidae</taxon>
        <taxon>Naviculales</taxon>
        <taxon>Naviculaceae</taxon>
        <taxon>Seminavis</taxon>
    </lineage>
</organism>
<dbReference type="InterPro" id="IPR036852">
    <property type="entry name" value="Peptidase_S8/S53_dom_sf"/>
</dbReference>
<dbReference type="InterPro" id="IPR023827">
    <property type="entry name" value="Peptidase_S8_Asp-AS"/>
</dbReference>
<feature type="active site" description="Charge relay system" evidence="7 8">
    <location>
        <position position="447"/>
    </location>
</feature>
<evidence type="ECO:0000256" key="11">
    <source>
        <dbReference type="SAM" id="SignalP"/>
    </source>
</evidence>
<dbReference type="Pfam" id="PF00082">
    <property type="entry name" value="Peptidase_S8"/>
    <property type="match status" value="1"/>
</dbReference>
<dbReference type="Gene3D" id="3.40.50.200">
    <property type="entry name" value="Peptidase S8/S53 domain"/>
    <property type="match status" value="1"/>
</dbReference>
<comment type="similarity">
    <text evidence="1 8 9">Belongs to the peptidase S8 family.</text>
</comment>
<dbReference type="PROSITE" id="PS51892">
    <property type="entry name" value="SUBTILASE"/>
    <property type="match status" value="1"/>
</dbReference>
<dbReference type="PROSITE" id="PS00136">
    <property type="entry name" value="SUBTILASE_ASP"/>
    <property type="match status" value="1"/>
</dbReference>
<dbReference type="InterPro" id="IPR034213">
    <property type="entry name" value="S8_Vpr-like"/>
</dbReference>
<dbReference type="OrthoDB" id="1740355at2759"/>
<comment type="catalytic activity">
    <reaction evidence="5">
        <text>Hydrolysis of proteins with broad specificity for peptide bonds, and a preference for a large uncharged residue in P1. Hydrolyzes peptide amides.</text>
        <dbReference type="EC" id="3.4.21.62"/>
    </reaction>
</comment>
<evidence type="ECO:0000256" key="3">
    <source>
        <dbReference type="ARBA" id="ARBA00022801"/>
    </source>
</evidence>
<feature type="region of interest" description="Disordered" evidence="10">
    <location>
        <begin position="1076"/>
        <end position="1111"/>
    </location>
</feature>
<evidence type="ECO:0000313" key="14">
    <source>
        <dbReference type="Proteomes" id="UP001153069"/>
    </source>
</evidence>
<accession>A0A9N8EQ22</accession>
<evidence type="ECO:0000256" key="9">
    <source>
        <dbReference type="RuleBase" id="RU003355"/>
    </source>
</evidence>
<dbReference type="GO" id="GO:0004252">
    <property type="term" value="F:serine-type endopeptidase activity"/>
    <property type="evidence" value="ECO:0007669"/>
    <property type="project" value="UniProtKB-UniRule"/>
</dbReference>
<dbReference type="PROSITE" id="PS51257">
    <property type="entry name" value="PROKAR_LIPOPROTEIN"/>
    <property type="match status" value="1"/>
</dbReference>
<dbReference type="AlphaFoldDB" id="A0A9N8EQ22"/>
<feature type="active site" description="Charge relay system" evidence="7 8">
    <location>
        <position position="276"/>
    </location>
</feature>
<dbReference type="PANTHER" id="PTHR43806:SF11">
    <property type="entry name" value="CEREVISIN-RELATED"/>
    <property type="match status" value="1"/>
</dbReference>
<evidence type="ECO:0000256" key="5">
    <source>
        <dbReference type="ARBA" id="ARBA00023529"/>
    </source>
</evidence>
<dbReference type="CDD" id="cd07474">
    <property type="entry name" value="Peptidases_S8_subtilisin_Vpr-like"/>
    <property type="match status" value="1"/>
</dbReference>
<dbReference type="InterPro" id="IPR050131">
    <property type="entry name" value="Peptidase_S8_subtilisin-like"/>
</dbReference>
<dbReference type="InterPro" id="IPR023828">
    <property type="entry name" value="Peptidase_S8_Ser-AS"/>
</dbReference>
<evidence type="ECO:0000313" key="13">
    <source>
        <dbReference type="EMBL" id="CAB9525907.1"/>
    </source>
</evidence>
<keyword evidence="11" id="KW-0732">Signal</keyword>
<comment type="caution">
    <text evidence="13">The sequence shown here is derived from an EMBL/GenBank/DDBJ whole genome shotgun (WGS) entry which is preliminary data.</text>
</comment>
<evidence type="ECO:0000256" key="7">
    <source>
        <dbReference type="PIRSR" id="PIRSR615500-1"/>
    </source>
</evidence>
<feature type="domain" description="Peptidase S8/S53" evidence="12">
    <location>
        <begin position="197"/>
        <end position="483"/>
    </location>
</feature>
<keyword evidence="2 8" id="KW-0645">Protease</keyword>
<evidence type="ECO:0000256" key="2">
    <source>
        <dbReference type="ARBA" id="ARBA00022670"/>
    </source>
</evidence>
<feature type="signal peptide" evidence="11">
    <location>
        <begin position="1"/>
        <end position="22"/>
    </location>
</feature>
<dbReference type="PANTHER" id="PTHR43806">
    <property type="entry name" value="PEPTIDASE S8"/>
    <property type="match status" value="1"/>
</dbReference>
<evidence type="ECO:0000256" key="1">
    <source>
        <dbReference type="ARBA" id="ARBA00011073"/>
    </source>
</evidence>
<keyword evidence="14" id="KW-1185">Reference proteome</keyword>
<evidence type="ECO:0000256" key="8">
    <source>
        <dbReference type="PROSITE-ProRule" id="PRU01240"/>
    </source>
</evidence>
<evidence type="ECO:0000256" key="4">
    <source>
        <dbReference type="ARBA" id="ARBA00022825"/>
    </source>
</evidence>
<keyword evidence="3 8" id="KW-0378">Hydrolase</keyword>
<dbReference type="Proteomes" id="UP001153069">
    <property type="component" value="Unassembled WGS sequence"/>
</dbReference>
<dbReference type="InterPro" id="IPR000209">
    <property type="entry name" value="Peptidase_S8/S53_dom"/>
</dbReference>
<gene>
    <name evidence="13" type="ORF">SEMRO_1747_G295020.1</name>
</gene>
<feature type="active site" description="Charge relay system" evidence="7 8">
    <location>
        <position position="206"/>
    </location>
</feature>
<reference evidence="13" key="1">
    <citation type="submission" date="2020-06" db="EMBL/GenBank/DDBJ databases">
        <authorList>
            <consortium name="Plant Systems Biology data submission"/>
        </authorList>
    </citation>
    <scope>NUCLEOTIDE SEQUENCE</scope>
    <source>
        <strain evidence="13">D6</strain>
    </source>
</reference>
<dbReference type="PRINTS" id="PR00723">
    <property type="entry name" value="SUBTILISIN"/>
</dbReference>
<protein>
    <recommendedName>
        <fullName evidence="6">subtilisin</fullName>
        <ecNumber evidence="6">3.4.21.62</ecNumber>
    </recommendedName>
</protein>
<sequence>MRFLAALLLVLGVACWTESTNASTLRKKPRKTQTNESVQRRRRLVQETLRSELQTMKKTRRAFNATAHKENNYSRNLQEEQQEPANQWIVTLSETPLLKCPGCAGLVQTQQDRVFAEIQKMFPGSSLMSNSQKLVNAIYVQLPASEDGNKHHVEGSILGIGDVVEVMPHGSLQLDVFAAAEHIGAFQARRAFCGVSGKGVTVGVLDSGIDYTHKVLGGEGTQDAYQEAYGLGPYSRANRLREGLFPTETVIDGYDFVGEFITRPVPDEDPIDSFGHGTAVSDAILTVAPGVKLVAIKVCSVSMACPAFSLIRGLEFALDPKGDNSLEGKVDIINLSLGVAWVSPFYNFVSSALEAVVNEYGVVAVTSAGNSGNLPYVAGGLSAAPSSISVGATGHPGTIDAGVMANYSSRGPGEGSMLKPNLVAPSGLTLAAAGTGTSRYRDIQGTSFSAPLVTGAVALILERCPDCSPFAVKSLLMNNAKRSVRYHNDSTALSPVTLSGAGELQVEKTLEADAWAYCVEDVQPSISLGFVNAANDMTFTRTIKVINLSNNAKTFRVSYVMRDPNHPYIDAMQIELNTSEVVLAGACNNEAFVEVTFSIDATRSPPNHLTSAGRSSLNATNLDIHELGGFIVLTATGGDISLPFAAIIRQAADVTSAEAVIPIFGGGGAMDVAVDLTNNGAGMAQIDAFQLVLQSEDDPESGFGQQIAPNDLRYVGYRVLEVGEFGCTHLVEFAFNTWEQKSGRLVTQIYGVDIDIDGDSEVDRFLFNTALAQECLVVDARTNDTECTGLPPDHSTSSSNTILRACSEDLGITDFRGQLGVRFEAITFNDDGIIVSTDASSEDENDLIWVDFPMPALRAASYDIYPGQTIQSIKVEDRTDDDSGEPPLGLMLVTNSYRSESSTGASTPGTEAIVYLRDGLSRDSLPSEQTPDRIEFPPTEDLNGPQCSWAEVDDQNCDTGAFNDPNDITIDASDTLESPMGGDERPLMPPTMPLLSGFGLSQTRHHDGSSVFGCTPIEVPRAAVITSPRTSPVDDPTPTIPIPVASAPTRPTISIPVVSSTLGHGQGVAFGITTQQANPGAKEEEGVDSTAGGESLNDKAPETSEISEARPSLSSRALVLTTTLTLASLFCWMR</sequence>
<name>A0A9N8EQ22_9STRA</name>
<proteinExistence type="inferred from homology"/>
<dbReference type="SUPFAM" id="SSF52743">
    <property type="entry name" value="Subtilisin-like"/>
    <property type="match status" value="1"/>
</dbReference>
<dbReference type="EMBL" id="CAICTM010001745">
    <property type="protein sequence ID" value="CAB9525907.1"/>
    <property type="molecule type" value="Genomic_DNA"/>
</dbReference>
<keyword evidence="4 8" id="KW-0720">Serine protease</keyword>
<evidence type="ECO:0000256" key="6">
    <source>
        <dbReference type="ARBA" id="ARBA00023619"/>
    </source>
</evidence>
<dbReference type="InterPro" id="IPR015500">
    <property type="entry name" value="Peptidase_S8_subtilisin-rel"/>
</dbReference>
<dbReference type="GO" id="GO:0006508">
    <property type="term" value="P:proteolysis"/>
    <property type="evidence" value="ECO:0007669"/>
    <property type="project" value="UniProtKB-KW"/>
</dbReference>
<dbReference type="EC" id="3.4.21.62" evidence="6"/>
<feature type="region of interest" description="Disordered" evidence="10">
    <location>
        <begin position="1027"/>
        <end position="1047"/>
    </location>
</feature>
<dbReference type="PROSITE" id="PS00138">
    <property type="entry name" value="SUBTILASE_SER"/>
    <property type="match status" value="1"/>
</dbReference>
<evidence type="ECO:0000256" key="10">
    <source>
        <dbReference type="SAM" id="MobiDB-lite"/>
    </source>
</evidence>
<feature type="chain" id="PRO_5040294845" description="subtilisin" evidence="11">
    <location>
        <begin position="23"/>
        <end position="1134"/>
    </location>
</feature>
<evidence type="ECO:0000259" key="12">
    <source>
        <dbReference type="Pfam" id="PF00082"/>
    </source>
</evidence>